<protein>
    <submittedName>
        <fullName evidence="1">Uncharacterized protein</fullName>
    </submittedName>
</protein>
<name>A0A840V938_9BACT</name>
<organism evidence="1 2">
    <name type="scientific">Haloferula luteola</name>
    <dbReference type="NCBI Taxonomy" id="595692"/>
    <lineage>
        <taxon>Bacteria</taxon>
        <taxon>Pseudomonadati</taxon>
        <taxon>Verrucomicrobiota</taxon>
        <taxon>Verrucomicrobiia</taxon>
        <taxon>Verrucomicrobiales</taxon>
        <taxon>Verrucomicrobiaceae</taxon>
        <taxon>Haloferula</taxon>
    </lineage>
</organism>
<dbReference type="EMBL" id="JACHFD010000002">
    <property type="protein sequence ID" value="MBB5350299.1"/>
    <property type="molecule type" value="Genomic_DNA"/>
</dbReference>
<keyword evidence="2" id="KW-1185">Reference proteome</keyword>
<accession>A0A840V938</accession>
<proteinExistence type="predicted"/>
<reference evidence="1 2" key="1">
    <citation type="submission" date="2020-08" db="EMBL/GenBank/DDBJ databases">
        <title>Genomic Encyclopedia of Type Strains, Phase IV (KMG-IV): sequencing the most valuable type-strain genomes for metagenomic binning, comparative biology and taxonomic classification.</title>
        <authorList>
            <person name="Goeker M."/>
        </authorList>
    </citation>
    <scope>NUCLEOTIDE SEQUENCE [LARGE SCALE GENOMIC DNA]</scope>
    <source>
        <strain evidence="1 2">YC6886</strain>
    </source>
</reference>
<sequence length="46" mass="4985">MPRKHPWLLVVLAFLLLIGAWSALITLAVKHAPESLELPAESTGGH</sequence>
<dbReference type="AlphaFoldDB" id="A0A840V938"/>
<evidence type="ECO:0000313" key="1">
    <source>
        <dbReference type="EMBL" id="MBB5350299.1"/>
    </source>
</evidence>
<dbReference type="RefSeq" id="WP_184015496.1">
    <property type="nucleotide sequence ID" value="NZ_JACHFD010000002.1"/>
</dbReference>
<comment type="caution">
    <text evidence="1">The sequence shown here is derived from an EMBL/GenBank/DDBJ whole genome shotgun (WGS) entry which is preliminary data.</text>
</comment>
<dbReference type="Proteomes" id="UP000557717">
    <property type="component" value="Unassembled WGS sequence"/>
</dbReference>
<gene>
    <name evidence="1" type="ORF">HNR46_000523</name>
</gene>
<evidence type="ECO:0000313" key="2">
    <source>
        <dbReference type="Proteomes" id="UP000557717"/>
    </source>
</evidence>